<name>A0A5R8PDN8_9NOCA</name>
<evidence type="ECO:0000313" key="1">
    <source>
        <dbReference type="EMBL" id="TLG09441.1"/>
    </source>
</evidence>
<dbReference type="RefSeq" id="WP_138456720.1">
    <property type="nucleotide sequence ID" value="NZ_VBUU01000014.1"/>
</dbReference>
<accession>A0A5R8PDN8</accession>
<proteinExistence type="predicted"/>
<organism evidence="1 2">
    <name type="scientific">Nocardia cyriacigeorgica</name>
    <dbReference type="NCBI Taxonomy" id="135487"/>
    <lineage>
        <taxon>Bacteria</taxon>
        <taxon>Bacillati</taxon>
        <taxon>Actinomycetota</taxon>
        <taxon>Actinomycetes</taxon>
        <taxon>Mycobacteriales</taxon>
        <taxon>Nocardiaceae</taxon>
        <taxon>Nocardia</taxon>
    </lineage>
</organism>
<reference evidence="1 2" key="1">
    <citation type="submission" date="2019-05" db="EMBL/GenBank/DDBJ databases">
        <title>Genomes sequences of two Nocardia cyriacigeorgica environmental isolates, type strains Nocardia asteroides ATCC 19247 and Nocardia cyriacigeorgica DSM 44484.</title>
        <authorList>
            <person name="Vautrin F."/>
            <person name="Bergeron E."/>
            <person name="Dubost A."/>
            <person name="Abrouk D."/>
            <person name="Rodriguez Nava V."/>
            <person name="Pujic P."/>
        </authorList>
    </citation>
    <scope>NUCLEOTIDE SEQUENCE [LARGE SCALE GENOMIC DNA]</scope>
    <source>
        <strain evidence="1 2">EML 1456</strain>
    </source>
</reference>
<dbReference type="OrthoDB" id="9977361at2"/>
<protein>
    <submittedName>
        <fullName evidence="1">Uncharacterized protein</fullName>
    </submittedName>
</protein>
<sequence length="121" mass="13210">MNDNLDTLRASLRQLRQEVFTEPAAKTTRPALVEYLHAHATLARSIPPAELYAGQGDDIAADICGALAWPGAEGVDGDDWITADSEPGLWRALELSSELDINSNNPAVWQELLDVIDRLQS</sequence>
<dbReference type="AlphaFoldDB" id="A0A5R8PDN8"/>
<evidence type="ECO:0000313" key="2">
    <source>
        <dbReference type="Proteomes" id="UP000308349"/>
    </source>
</evidence>
<gene>
    <name evidence="1" type="ORF">FEK35_15050</name>
</gene>
<dbReference type="Proteomes" id="UP000308349">
    <property type="component" value="Unassembled WGS sequence"/>
</dbReference>
<comment type="caution">
    <text evidence="1">The sequence shown here is derived from an EMBL/GenBank/DDBJ whole genome shotgun (WGS) entry which is preliminary data.</text>
</comment>
<dbReference type="EMBL" id="VBUU01000014">
    <property type="protein sequence ID" value="TLG09441.1"/>
    <property type="molecule type" value="Genomic_DNA"/>
</dbReference>